<keyword evidence="3" id="KW-1185">Reference proteome</keyword>
<evidence type="ECO:0000256" key="1">
    <source>
        <dbReference type="SAM" id="Phobius"/>
    </source>
</evidence>
<keyword evidence="1" id="KW-1133">Transmembrane helix</keyword>
<proteinExistence type="predicted"/>
<organism evidence="2 3">
    <name type="scientific">Aphanizomenon flos-aquae FACHB-1040</name>
    <dbReference type="NCBI Taxonomy" id="2692887"/>
    <lineage>
        <taxon>Bacteria</taxon>
        <taxon>Bacillati</taxon>
        <taxon>Cyanobacteriota</taxon>
        <taxon>Cyanophyceae</taxon>
        <taxon>Nostocales</taxon>
        <taxon>Aphanizomenonaceae</taxon>
        <taxon>Aphanizomenon</taxon>
    </lineage>
</organism>
<keyword evidence="1" id="KW-0472">Membrane</keyword>
<name>A0ABR8BT86_APHFL</name>
<keyword evidence="1" id="KW-0812">Transmembrane</keyword>
<evidence type="ECO:0000313" key="2">
    <source>
        <dbReference type="EMBL" id="MBD2277685.1"/>
    </source>
</evidence>
<dbReference type="Pfam" id="PF07963">
    <property type="entry name" value="N_methyl"/>
    <property type="match status" value="1"/>
</dbReference>
<accession>A0ABR8BT86</accession>
<dbReference type="InterPro" id="IPR012902">
    <property type="entry name" value="N_methyl_site"/>
</dbReference>
<dbReference type="Gene3D" id="3.30.700.10">
    <property type="entry name" value="Glycoprotein, Type 4 Pilin"/>
    <property type="match status" value="1"/>
</dbReference>
<dbReference type="SUPFAM" id="SSF54523">
    <property type="entry name" value="Pili subunits"/>
    <property type="match status" value="1"/>
</dbReference>
<dbReference type="PROSITE" id="PS00409">
    <property type="entry name" value="PROKAR_NTER_METHYL"/>
    <property type="match status" value="1"/>
</dbReference>
<dbReference type="Proteomes" id="UP000606721">
    <property type="component" value="Unassembled WGS sequence"/>
</dbReference>
<dbReference type="InterPro" id="IPR031975">
    <property type="entry name" value="Pilin_GH"/>
</dbReference>
<reference evidence="2 3" key="1">
    <citation type="journal article" date="2020" name="ISME J.">
        <title>Comparative genomics reveals insights into cyanobacterial evolution and habitat adaptation.</title>
        <authorList>
            <person name="Chen M.Y."/>
            <person name="Teng W.K."/>
            <person name="Zhao L."/>
            <person name="Hu C.X."/>
            <person name="Zhou Y.K."/>
            <person name="Han B.P."/>
            <person name="Song L.R."/>
            <person name="Shu W.S."/>
        </authorList>
    </citation>
    <scope>NUCLEOTIDE SEQUENCE [LARGE SCALE GENOMIC DNA]</scope>
    <source>
        <strain evidence="2 3">FACHB-1040</strain>
    </source>
</reference>
<gene>
    <name evidence="2" type="ORF">H6F99_04940</name>
</gene>
<evidence type="ECO:0000313" key="3">
    <source>
        <dbReference type="Proteomes" id="UP000606721"/>
    </source>
</evidence>
<comment type="caution">
    <text evidence="2">The sequence shown here is derived from an EMBL/GenBank/DDBJ whole genome shotgun (WGS) entry which is preliminary data.</text>
</comment>
<protein>
    <submittedName>
        <fullName evidence="2">Prepilin-type N-terminal cleavage/methylation domain-containing protein</fullName>
    </submittedName>
</protein>
<dbReference type="InterPro" id="IPR045584">
    <property type="entry name" value="Pilin-like"/>
</dbReference>
<dbReference type="RefSeq" id="WP_051424302.1">
    <property type="nucleotide sequence ID" value="NZ_JACJQT010000009.1"/>
</dbReference>
<feature type="transmembrane region" description="Helical" evidence="1">
    <location>
        <begin position="23"/>
        <end position="47"/>
    </location>
</feature>
<dbReference type="NCBIfam" id="TIGR02532">
    <property type="entry name" value="IV_pilin_GFxxxE"/>
    <property type="match status" value="1"/>
</dbReference>
<sequence length="174" mass="18852">MKSHFRTQFLGYFLSPKLGNTGFTLIELLVVILMIGILSAIALPTLLSRANKAKQVESKLYVGAMNRGQQAYYLENTVFTESVDELGVGIRQQTENYLYKINIAPSNTVVTNNGISRKPALKSYAGVPYLNTILSTDGTIGSVTITILCESPAAGEGTEQTMNLASCPTGWIPL</sequence>
<dbReference type="EMBL" id="JACJQT010000009">
    <property type="protein sequence ID" value="MBD2277685.1"/>
    <property type="molecule type" value="Genomic_DNA"/>
</dbReference>
<dbReference type="Pfam" id="PF16734">
    <property type="entry name" value="Pilin_GH"/>
    <property type="match status" value="1"/>
</dbReference>